<dbReference type="RefSeq" id="WP_143409474.1">
    <property type="nucleotide sequence ID" value="NZ_VHSF01000001.1"/>
</dbReference>
<proteinExistence type="predicted"/>
<evidence type="ECO:0000313" key="3">
    <source>
        <dbReference type="Proteomes" id="UP000315131"/>
    </source>
</evidence>
<dbReference type="Proteomes" id="UP000315131">
    <property type="component" value="Unassembled WGS sequence"/>
</dbReference>
<sequence length="248" mass="28771">MKTIYLPVMAILLITACKNDPKSSEEKIQVKSENMKTEEQDDWQVLFNGKNLDSWQVYNRDSISGQWRVENEAIVFTPATGGQRIKEYLMTKDKFENFELEIEWKISEAGNSGILWAVQEMEKYDEPYYTGPEIQILDNQNHPDAQNGLNRTAGALYDMVAPKVDASKPAGEWNKEIIHIDHQANIGWVELNGVRIVEFPVHGERWDKMVAKSKFKDWKDFGASREGHIALQDHDDKVWFRNIRIKEL</sequence>
<evidence type="ECO:0000259" key="1">
    <source>
        <dbReference type="Pfam" id="PF06439"/>
    </source>
</evidence>
<keyword evidence="3" id="KW-1185">Reference proteome</keyword>
<comment type="caution">
    <text evidence="2">The sequence shown here is derived from an EMBL/GenBank/DDBJ whole genome shotgun (WGS) entry which is preliminary data.</text>
</comment>
<dbReference type="AlphaFoldDB" id="A0A550I6W4"/>
<name>A0A550I6W4_9FLAO</name>
<reference evidence="2 3" key="1">
    <citation type="submission" date="2019-06" db="EMBL/GenBank/DDBJ databases">
        <title>Gramella sabulilitoris sp. nov., isolated from a marine sand.</title>
        <authorList>
            <person name="Yoon J.-H."/>
        </authorList>
    </citation>
    <scope>NUCLEOTIDE SEQUENCE [LARGE SCALE GENOMIC DNA]</scope>
    <source>
        <strain evidence="2 3">HSMS-1</strain>
    </source>
</reference>
<accession>A0A550I6W4</accession>
<dbReference type="EMBL" id="VHSF01000001">
    <property type="protein sequence ID" value="TRO66710.1"/>
    <property type="molecule type" value="Genomic_DNA"/>
</dbReference>
<dbReference type="OrthoDB" id="9806233at2"/>
<dbReference type="Pfam" id="PF06439">
    <property type="entry name" value="3keto-disac_hyd"/>
    <property type="match status" value="1"/>
</dbReference>
<dbReference type="GO" id="GO:0016787">
    <property type="term" value="F:hydrolase activity"/>
    <property type="evidence" value="ECO:0007669"/>
    <property type="project" value="InterPro"/>
</dbReference>
<dbReference type="InterPro" id="IPR010496">
    <property type="entry name" value="AL/BT2_dom"/>
</dbReference>
<protein>
    <submittedName>
        <fullName evidence="2">DUF1080 domain-containing protein</fullName>
    </submittedName>
</protein>
<organism evidence="2 3">
    <name type="scientific">Christiangramia sabulilitoris</name>
    <dbReference type="NCBI Taxonomy" id="2583991"/>
    <lineage>
        <taxon>Bacteria</taxon>
        <taxon>Pseudomonadati</taxon>
        <taxon>Bacteroidota</taxon>
        <taxon>Flavobacteriia</taxon>
        <taxon>Flavobacteriales</taxon>
        <taxon>Flavobacteriaceae</taxon>
        <taxon>Christiangramia</taxon>
    </lineage>
</organism>
<evidence type="ECO:0000313" key="2">
    <source>
        <dbReference type="EMBL" id="TRO66710.1"/>
    </source>
</evidence>
<gene>
    <name evidence="2" type="ORF">FGM01_02135</name>
</gene>
<dbReference type="PROSITE" id="PS51257">
    <property type="entry name" value="PROKAR_LIPOPROTEIN"/>
    <property type="match status" value="1"/>
</dbReference>
<dbReference type="Gene3D" id="2.60.120.560">
    <property type="entry name" value="Exo-inulinase, domain 1"/>
    <property type="match status" value="1"/>
</dbReference>
<feature type="domain" description="3-keto-alpha-glucoside-1,2-lyase/3-keto-2-hydroxy-glucal hydratase" evidence="1">
    <location>
        <begin position="42"/>
        <end position="246"/>
    </location>
</feature>